<evidence type="ECO:0008006" key="3">
    <source>
        <dbReference type="Google" id="ProtNLM"/>
    </source>
</evidence>
<accession>A0ABM9EAU4</accession>
<evidence type="ECO:0000313" key="1">
    <source>
        <dbReference type="EMBL" id="CAH2405912.1"/>
    </source>
</evidence>
<proteinExistence type="predicted"/>
<dbReference type="InterPro" id="IPR026487">
    <property type="entry name" value="CHP04141"/>
</dbReference>
<dbReference type="EMBL" id="CAKXZS010000036">
    <property type="protein sequence ID" value="CAH2405912.1"/>
    <property type="molecule type" value="Genomic_DNA"/>
</dbReference>
<evidence type="ECO:0000313" key="2">
    <source>
        <dbReference type="Proteomes" id="UP001152604"/>
    </source>
</evidence>
<dbReference type="RefSeq" id="WP_254027389.1">
    <property type="nucleotide sequence ID" value="NZ_CAKXZS010000036.1"/>
</dbReference>
<sequence length="519" mass="57435">MAEKMNKITVFLVSEDSKDVDDIIEPGVEEMKIEGIGSFFSVDSSVYQPDWVKDFFGDHIADKFKIRTASSRGLLLVPIEDGSAKRFFAVSFGHGRHYLREGVIDDRFGLKVVLNTVERNSLRSIDKTALGSLPKQSREQMSGEGEFANFGVDIEQDLVNSVTGRSKDKRLGNVISGKDALSLSAKVDLSNIKDFLPVLLDRFNSKDYQAEFDWIDQIKDVRNAKLAAKLDGWLLVTLKSSDHSKVWMAPPAVLDWVDVKGFTYSSAKKATMFEDMMLADLLVQFDGNEISLEGIRAKRVFLRSAKSDAVSASWGAYRCLYAEAEIDGTTYVLNNGRWYEIAEGFATQVLKEFKAFPAATIDLPNYNHANEGAYNLAVPAVLDGSVCLDEQLISHGGGRSKIEFCDIKTGGGELVHVKHYGGSAQLSHLFNQGVVSAELYLQDPEFRAKLNNILPEAHKLADPSAKPNPADHEVVFAIISQSKNALEIPFFSKVSLRNARRRLMAYGYKVSVAKIGHAA</sequence>
<organism evidence="1 2">
    <name type="scientific">Mesorhizobium ventifaucium</name>
    <dbReference type="NCBI Taxonomy" id="666020"/>
    <lineage>
        <taxon>Bacteria</taxon>
        <taxon>Pseudomonadati</taxon>
        <taxon>Pseudomonadota</taxon>
        <taxon>Alphaproteobacteria</taxon>
        <taxon>Hyphomicrobiales</taxon>
        <taxon>Phyllobacteriaceae</taxon>
        <taxon>Mesorhizobium</taxon>
    </lineage>
</organism>
<protein>
    <recommendedName>
        <fullName evidence="3">Sporadically distributed protein, TIGR04141 family</fullName>
    </recommendedName>
</protein>
<dbReference type="NCBIfam" id="TIGR04141">
    <property type="entry name" value="TIGR04141 family sporadically distributed protein"/>
    <property type="match status" value="1"/>
</dbReference>
<keyword evidence="2" id="KW-1185">Reference proteome</keyword>
<reference evidence="1" key="1">
    <citation type="submission" date="2022-03" db="EMBL/GenBank/DDBJ databases">
        <authorList>
            <person name="Brunel B."/>
        </authorList>
    </citation>
    <scope>NUCLEOTIDE SEQUENCE</scope>
    <source>
        <strain evidence="1">STM4922sample</strain>
    </source>
</reference>
<comment type="caution">
    <text evidence="1">The sequence shown here is derived from an EMBL/GenBank/DDBJ whole genome shotgun (WGS) entry which is preliminary data.</text>
</comment>
<gene>
    <name evidence="1" type="ORF">MES4922_410027</name>
</gene>
<name>A0ABM9EAU4_9HYPH</name>
<dbReference type="Proteomes" id="UP001152604">
    <property type="component" value="Unassembled WGS sequence"/>
</dbReference>
<dbReference type="Pfam" id="PF19614">
    <property type="entry name" value="DUF6119"/>
    <property type="match status" value="1"/>
</dbReference>